<proteinExistence type="predicted"/>
<accession>A0A9W9ZTN9</accession>
<evidence type="ECO:0000313" key="3">
    <source>
        <dbReference type="Proteomes" id="UP001163046"/>
    </source>
</evidence>
<dbReference type="EMBL" id="MU825875">
    <property type="protein sequence ID" value="KAJ7386873.1"/>
    <property type="molecule type" value="Genomic_DNA"/>
</dbReference>
<name>A0A9W9ZTN9_9CNID</name>
<dbReference type="Pfam" id="PF25273">
    <property type="entry name" value="DUF7869"/>
    <property type="match status" value="1"/>
</dbReference>
<dbReference type="Proteomes" id="UP001163046">
    <property type="component" value="Unassembled WGS sequence"/>
</dbReference>
<dbReference type="InterPro" id="IPR057191">
    <property type="entry name" value="DUF7869"/>
</dbReference>
<dbReference type="PANTHER" id="PTHR33153">
    <property type="entry name" value="MYND-TYPE DOMAIN-CONTAINING PROTEIN"/>
    <property type="match status" value="1"/>
</dbReference>
<keyword evidence="3" id="KW-1185">Reference proteome</keyword>
<gene>
    <name evidence="2" type="ORF">OS493_006907</name>
</gene>
<feature type="domain" description="DUF7869" evidence="1">
    <location>
        <begin position="272"/>
        <end position="320"/>
    </location>
</feature>
<dbReference type="AlphaFoldDB" id="A0A9W9ZTN9"/>
<comment type="caution">
    <text evidence="2">The sequence shown here is derived from an EMBL/GenBank/DDBJ whole genome shotgun (WGS) entry which is preliminary data.</text>
</comment>
<organism evidence="2 3">
    <name type="scientific">Desmophyllum pertusum</name>
    <dbReference type="NCBI Taxonomy" id="174260"/>
    <lineage>
        <taxon>Eukaryota</taxon>
        <taxon>Metazoa</taxon>
        <taxon>Cnidaria</taxon>
        <taxon>Anthozoa</taxon>
        <taxon>Hexacorallia</taxon>
        <taxon>Scleractinia</taxon>
        <taxon>Caryophylliina</taxon>
        <taxon>Caryophylliidae</taxon>
        <taxon>Desmophyllum</taxon>
    </lineage>
</organism>
<reference evidence="2" key="1">
    <citation type="submission" date="2023-01" db="EMBL/GenBank/DDBJ databases">
        <title>Genome assembly of the deep-sea coral Lophelia pertusa.</title>
        <authorList>
            <person name="Herrera S."/>
            <person name="Cordes E."/>
        </authorList>
    </citation>
    <scope>NUCLEOTIDE SEQUENCE</scope>
    <source>
        <strain evidence="2">USNM1676648</strain>
        <tissue evidence="2">Polyp</tissue>
    </source>
</reference>
<protein>
    <recommendedName>
        <fullName evidence="1">DUF7869 domain-containing protein</fullName>
    </recommendedName>
</protein>
<dbReference type="PANTHER" id="PTHR33153:SF3">
    <property type="entry name" value="TRAFFICKING PROTEIN PARTICLE COMPLEX SUBUNIT 11 DOMAIN-CONTAINING PROTEIN"/>
    <property type="match status" value="1"/>
</dbReference>
<evidence type="ECO:0000259" key="1">
    <source>
        <dbReference type="Pfam" id="PF25273"/>
    </source>
</evidence>
<sequence>MHSALTSKNEWSCLYDAYESFSCTSERGSGCKASYVLKTYWRDMISGFEFAGPYFLREVPLDGKFLHDILFKVISSLEKYLFHVVLLVGDGVSCNLALFKRLCGYANEKLLVENSGDEIYSFTARFINPFSTRPDKNARHVLLTSYYERAKELKEKEEEAEMVKVGRSRSPAFDFTEAWFRKFTMNTDSQPNSDVKHLPACLTKSAVFNIYKEEISGGKRPTLAKSTAERNKYYKHGLKAKAQPDKNLSVTMDGMDRAKHNLPHFTTTTKIDDHAWKLKMHVTGTLANNHTKAAAFIDCWQWPHDSNLTINILLHILLWFQSTTPANVVSPDG</sequence>
<dbReference type="OrthoDB" id="410478at2759"/>
<evidence type="ECO:0000313" key="2">
    <source>
        <dbReference type="EMBL" id="KAJ7386873.1"/>
    </source>
</evidence>